<keyword evidence="2" id="KW-0479">Metal-binding</keyword>
<dbReference type="GO" id="GO:0003824">
    <property type="term" value="F:catalytic activity"/>
    <property type="evidence" value="ECO:0007669"/>
    <property type="project" value="InterPro"/>
</dbReference>
<dbReference type="PANTHER" id="PTHR43583:SF1">
    <property type="entry name" value="2-IMINOACETATE SYNTHASE"/>
    <property type="match status" value="1"/>
</dbReference>
<evidence type="ECO:0000313" key="6">
    <source>
        <dbReference type="EMBL" id="MBA8827778.1"/>
    </source>
</evidence>
<dbReference type="GO" id="GO:0051536">
    <property type="term" value="F:iron-sulfur cluster binding"/>
    <property type="evidence" value="ECO:0007669"/>
    <property type="project" value="UniProtKB-KW"/>
</dbReference>
<dbReference type="GO" id="GO:0046872">
    <property type="term" value="F:metal ion binding"/>
    <property type="evidence" value="ECO:0007669"/>
    <property type="project" value="UniProtKB-KW"/>
</dbReference>
<dbReference type="SFLD" id="SFLDS00029">
    <property type="entry name" value="Radical_SAM"/>
    <property type="match status" value="1"/>
</dbReference>
<dbReference type="SUPFAM" id="SSF102114">
    <property type="entry name" value="Radical SAM enzymes"/>
    <property type="match status" value="1"/>
</dbReference>
<name>A0A839EAA7_9PSEU</name>
<protein>
    <submittedName>
        <fullName evidence="6">Biotin synthase-like enzyme</fullName>
    </submittedName>
</protein>
<evidence type="ECO:0000313" key="7">
    <source>
        <dbReference type="Proteomes" id="UP000569329"/>
    </source>
</evidence>
<evidence type="ECO:0000256" key="1">
    <source>
        <dbReference type="ARBA" id="ARBA00022691"/>
    </source>
</evidence>
<keyword evidence="7" id="KW-1185">Reference proteome</keyword>
<dbReference type="RefSeq" id="WP_182546938.1">
    <property type="nucleotide sequence ID" value="NZ_JACGWZ010000010.1"/>
</dbReference>
<evidence type="ECO:0000256" key="3">
    <source>
        <dbReference type="ARBA" id="ARBA00023004"/>
    </source>
</evidence>
<reference evidence="6 7" key="1">
    <citation type="submission" date="2020-07" db="EMBL/GenBank/DDBJ databases">
        <title>Sequencing the genomes of 1000 actinobacteria strains.</title>
        <authorList>
            <person name="Klenk H.-P."/>
        </authorList>
    </citation>
    <scope>NUCLEOTIDE SEQUENCE [LARGE SCALE GENOMIC DNA]</scope>
    <source>
        <strain evidence="6 7">DSM 45975</strain>
    </source>
</reference>
<dbReference type="PANTHER" id="PTHR43583">
    <property type="entry name" value="2-IMINOACETATE SYNTHASE"/>
    <property type="match status" value="1"/>
</dbReference>
<dbReference type="InterPro" id="IPR058240">
    <property type="entry name" value="rSAM_sf"/>
</dbReference>
<comment type="caution">
    <text evidence="6">The sequence shown here is derived from an EMBL/GenBank/DDBJ whole genome shotgun (WGS) entry which is preliminary data.</text>
</comment>
<dbReference type="EMBL" id="JACGWZ010000010">
    <property type="protein sequence ID" value="MBA8827778.1"/>
    <property type="molecule type" value="Genomic_DNA"/>
</dbReference>
<keyword evidence="1" id="KW-0949">S-adenosyl-L-methionine</keyword>
<gene>
    <name evidence="6" type="ORF">FHX42_005185</name>
</gene>
<organism evidence="6 7">
    <name type="scientific">Halosaccharopolyspora lacisalsi</name>
    <dbReference type="NCBI Taxonomy" id="1000566"/>
    <lineage>
        <taxon>Bacteria</taxon>
        <taxon>Bacillati</taxon>
        <taxon>Actinomycetota</taxon>
        <taxon>Actinomycetes</taxon>
        <taxon>Pseudonocardiales</taxon>
        <taxon>Pseudonocardiaceae</taxon>
        <taxon>Halosaccharopolyspora</taxon>
    </lineage>
</organism>
<dbReference type="Pfam" id="PF04055">
    <property type="entry name" value="Radical_SAM"/>
    <property type="match status" value="1"/>
</dbReference>
<feature type="domain" description="Radical SAM core" evidence="5">
    <location>
        <begin position="27"/>
        <end position="184"/>
    </location>
</feature>
<evidence type="ECO:0000256" key="4">
    <source>
        <dbReference type="ARBA" id="ARBA00023014"/>
    </source>
</evidence>
<dbReference type="Gene3D" id="3.20.20.70">
    <property type="entry name" value="Aldolase class I"/>
    <property type="match status" value="1"/>
</dbReference>
<dbReference type="InterPro" id="IPR034428">
    <property type="entry name" value="ThiH/NoCL/HydG-like"/>
</dbReference>
<dbReference type="CDD" id="cd01335">
    <property type="entry name" value="Radical_SAM"/>
    <property type="match status" value="1"/>
</dbReference>
<dbReference type="InterPro" id="IPR007197">
    <property type="entry name" value="rSAM"/>
</dbReference>
<keyword evidence="4" id="KW-0411">Iron-sulfur</keyword>
<dbReference type="AlphaFoldDB" id="A0A839EAA7"/>
<dbReference type="InterPro" id="IPR013785">
    <property type="entry name" value="Aldolase_TIM"/>
</dbReference>
<sequence>MTSSIIEQARQIRTKNFGDALCLHSVIYPIDFCTSGCTYCGLSTLLAKEGAHGVRGGMRPETFDWLIRELADTGYQVHELVFGTVAENQDLLTKRVVRWVERARAAHPESYLIVNCDTLHPDGYRRLKEVGADAVWTFMEVMSPDIYAQKHRSGLKADQAQRLEAPQRIRDAGMAVGNALLWGLAPDWKAEFEQFVAWSKEVGGFDFVATPVQQTITLPAGSSAPEGFDIDPPLTVSLEMYLEICANLRLAFPDAHLVANTRLDPGFVYGKVSEITDMCNGYVWTGARSHPARELVEIGHVQSDTTQMNFYNPGAETAGIQQTCPPGVTVDLRFGGRNNPVG</sequence>
<evidence type="ECO:0000259" key="5">
    <source>
        <dbReference type="Pfam" id="PF04055"/>
    </source>
</evidence>
<proteinExistence type="predicted"/>
<evidence type="ECO:0000256" key="2">
    <source>
        <dbReference type="ARBA" id="ARBA00022723"/>
    </source>
</evidence>
<accession>A0A839EAA7</accession>
<dbReference type="Proteomes" id="UP000569329">
    <property type="component" value="Unassembled WGS sequence"/>
</dbReference>
<keyword evidence="3" id="KW-0408">Iron</keyword>